<dbReference type="RefSeq" id="XP_043161101.1">
    <property type="nucleotide sequence ID" value="XM_043305166.1"/>
</dbReference>
<dbReference type="InterPro" id="IPR051795">
    <property type="entry name" value="Glycosyl_Hydrlase_43"/>
</dbReference>
<evidence type="ECO:0000313" key="4">
    <source>
        <dbReference type="Proteomes" id="UP001043456"/>
    </source>
</evidence>
<protein>
    <recommendedName>
        <fullName evidence="2">Beta-xylosidase C-terminal Concanavalin A-like domain-containing protein</fullName>
    </recommendedName>
</protein>
<reference evidence="3 4" key="1">
    <citation type="submission" date="2018-10" db="EMBL/GenBank/DDBJ databases">
        <title>Pan-genome distribution and transcriptional activeness of fungal secondary metabolism genes in Aspergillus section Fumigati.</title>
        <authorList>
            <person name="Takahashi H."/>
            <person name="Umemura M."/>
            <person name="Ninomiya A."/>
            <person name="Kusuya Y."/>
            <person name="Urayama S."/>
            <person name="Shimizu M."/>
            <person name="Watanabe A."/>
            <person name="Kamei K."/>
            <person name="Yaguchi T."/>
            <person name="Hagiwara D."/>
        </authorList>
    </citation>
    <scope>NUCLEOTIDE SEQUENCE [LARGE SCALE GENOMIC DNA]</scope>
    <source>
        <strain evidence="3 4">IFM 55266</strain>
    </source>
</reference>
<comment type="caution">
    <text evidence="3">The sequence shown here is derived from an EMBL/GenBank/DDBJ whole genome shotgun (WGS) entry which is preliminary data.</text>
</comment>
<keyword evidence="4" id="KW-1185">Reference proteome</keyword>
<dbReference type="SUPFAM" id="SSF49899">
    <property type="entry name" value="Concanavalin A-like lectins/glucanases"/>
    <property type="match status" value="1"/>
</dbReference>
<dbReference type="InterPro" id="IPR013320">
    <property type="entry name" value="ConA-like_dom_sf"/>
</dbReference>
<feature type="compositionally biased region" description="Pro residues" evidence="1">
    <location>
        <begin position="1"/>
        <end position="11"/>
    </location>
</feature>
<dbReference type="EMBL" id="BHVY01000007">
    <property type="protein sequence ID" value="GIJ90355.1"/>
    <property type="molecule type" value="Genomic_DNA"/>
</dbReference>
<dbReference type="Gene3D" id="2.60.120.200">
    <property type="match status" value="1"/>
</dbReference>
<feature type="compositionally biased region" description="Acidic residues" evidence="1">
    <location>
        <begin position="29"/>
        <end position="41"/>
    </location>
</feature>
<name>A0A9P3EZ07_9EURO</name>
<feature type="region of interest" description="Disordered" evidence="1">
    <location>
        <begin position="1"/>
        <end position="48"/>
    </location>
</feature>
<sequence length="332" mass="36303">MFPAPSPPCHAPRPLLRHPTPDTKPEGTADTDEQTSDEEGIEPQKTPVAEYIQRIEKRMFTIIGADRKGWMGPYRHDETIKSFAPQLRRLPHHLFSLLLLLDIPVDKNYHPPPPPDNVTLPQRPHGAGGAADIGFSGSTLGPAWQWNHNLDTTKFSLHNPGLTLHTATVTADLYAARNTLTRRLHGANPYGVVEIDFSNMADGDHAGLAALKDASVWIGIVRNGTEDRVVVTHGLAMGTYGGTTSTRTTVATTPIIRTKVWLKVSLDAAAVGSHEAHFFYSLDGSTFIELGDAYSLTTDYLLFMGYRYGIFNYATQALGGSVDVLRFASESS</sequence>
<dbReference type="PANTHER" id="PTHR42812:SF15">
    <property type="entry name" value="HYDROLASE, PUTATIVE (AFU_ORTHOLOGUE AFUA_2G00930)-RELATED"/>
    <property type="match status" value="1"/>
</dbReference>
<dbReference type="AlphaFoldDB" id="A0A9P3EZ07"/>
<organism evidence="3 4">
    <name type="scientific">Aspergillus pseudoviridinutans</name>
    <dbReference type="NCBI Taxonomy" id="1517512"/>
    <lineage>
        <taxon>Eukaryota</taxon>
        <taxon>Fungi</taxon>
        <taxon>Dikarya</taxon>
        <taxon>Ascomycota</taxon>
        <taxon>Pezizomycotina</taxon>
        <taxon>Eurotiomycetes</taxon>
        <taxon>Eurotiomycetidae</taxon>
        <taxon>Eurotiales</taxon>
        <taxon>Aspergillaceae</taxon>
        <taxon>Aspergillus</taxon>
        <taxon>Aspergillus subgen. Fumigati</taxon>
    </lineage>
</organism>
<evidence type="ECO:0000313" key="3">
    <source>
        <dbReference type="EMBL" id="GIJ90355.1"/>
    </source>
</evidence>
<dbReference type="PANTHER" id="PTHR42812">
    <property type="entry name" value="BETA-XYLOSIDASE"/>
    <property type="match status" value="1"/>
</dbReference>
<proteinExistence type="predicted"/>
<gene>
    <name evidence="3" type="ORF">Asppvi_009309</name>
</gene>
<evidence type="ECO:0000256" key="1">
    <source>
        <dbReference type="SAM" id="MobiDB-lite"/>
    </source>
</evidence>
<dbReference type="OrthoDB" id="2139957at2759"/>
<dbReference type="Proteomes" id="UP001043456">
    <property type="component" value="Unassembled WGS sequence"/>
</dbReference>
<accession>A0A9P3EZ07</accession>
<dbReference type="Pfam" id="PF17851">
    <property type="entry name" value="GH43_C2"/>
    <property type="match status" value="1"/>
</dbReference>
<feature type="domain" description="Beta-xylosidase C-terminal Concanavalin A-like" evidence="2">
    <location>
        <begin position="135"/>
        <end position="325"/>
    </location>
</feature>
<evidence type="ECO:0000259" key="2">
    <source>
        <dbReference type="Pfam" id="PF17851"/>
    </source>
</evidence>
<dbReference type="GeneID" id="67007919"/>
<dbReference type="InterPro" id="IPR041542">
    <property type="entry name" value="GH43_C2"/>
</dbReference>